<gene>
    <name evidence="2" type="ORF">LECACI_7A007478</name>
</gene>
<protein>
    <submittedName>
        <fullName evidence="2">Uncharacterized protein</fullName>
    </submittedName>
</protein>
<feature type="compositionally biased region" description="Acidic residues" evidence="1">
    <location>
        <begin position="132"/>
        <end position="141"/>
    </location>
</feature>
<organism evidence="2 3">
    <name type="scientific">Lecanosticta acicola</name>
    <dbReference type="NCBI Taxonomy" id="111012"/>
    <lineage>
        <taxon>Eukaryota</taxon>
        <taxon>Fungi</taxon>
        <taxon>Dikarya</taxon>
        <taxon>Ascomycota</taxon>
        <taxon>Pezizomycotina</taxon>
        <taxon>Dothideomycetes</taxon>
        <taxon>Dothideomycetidae</taxon>
        <taxon>Mycosphaerellales</taxon>
        <taxon>Mycosphaerellaceae</taxon>
        <taxon>Lecanosticta</taxon>
    </lineage>
</organism>
<accession>A0AAI9EDQ9</accession>
<evidence type="ECO:0000313" key="3">
    <source>
        <dbReference type="Proteomes" id="UP001296104"/>
    </source>
</evidence>
<feature type="compositionally biased region" description="Basic residues" evidence="1">
    <location>
        <begin position="103"/>
        <end position="114"/>
    </location>
</feature>
<dbReference type="EMBL" id="CAVMBE010000062">
    <property type="protein sequence ID" value="CAK4032320.1"/>
    <property type="molecule type" value="Genomic_DNA"/>
</dbReference>
<keyword evidence="3" id="KW-1185">Reference proteome</keyword>
<sequence>MGDNIFTEREQKLMSYAWRCFEGEPKVDYQQLANLAGMSNPRSAANAWAVIKKKLAAQADANGGDNSSGAATPSKAKATPKKRGKKAADEGGDDDEEATPVAKKVKTPRSGRKAKASETPEEADDTGLVKEESDEENGALL</sequence>
<evidence type="ECO:0000313" key="2">
    <source>
        <dbReference type="EMBL" id="CAK4032320.1"/>
    </source>
</evidence>
<feature type="region of interest" description="Disordered" evidence="1">
    <location>
        <begin position="58"/>
        <end position="141"/>
    </location>
</feature>
<name>A0AAI9EDQ9_9PEZI</name>
<reference evidence="2" key="1">
    <citation type="submission" date="2023-11" db="EMBL/GenBank/DDBJ databases">
        <authorList>
            <person name="Alioto T."/>
            <person name="Alioto T."/>
            <person name="Gomez Garrido J."/>
        </authorList>
    </citation>
    <scope>NUCLEOTIDE SEQUENCE</scope>
</reference>
<comment type="caution">
    <text evidence="2">The sequence shown here is derived from an EMBL/GenBank/DDBJ whole genome shotgun (WGS) entry which is preliminary data.</text>
</comment>
<dbReference type="Proteomes" id="UP001296104">
    <property type="component" value="Unassembled WGS sequence"/>
</dbReference>
<dbReference type="AlphaFoldDB" id="A0AAI9EDQ9"/>
<evidence type="ECO:0000256" key="1">
    <source>
        <dbReference type="SAM" id="MobiDB-lite"/>
    </source>
</evidence>
<proteinExistence type="predicted"/>